<evidence type="ECO:0008006" key="3">
    <source>
        <dbReference type="Google" id="ProtNLM"/>
    </source>
</evidence>
<dbReference type="AlphaFoldDB" id="A0A150WFM8"/>
<gene>
    <name evidence="1" type="ORF">AZI86_18070</name>
</gene>
<evidence type="ECO:0000313" key="2">
    <source>
        <dbReference type="Proteomes" id="UP000075320"/>
    </source>
</evidence>
<name>A0A150WFM8_BDEBC</name>
<dbReference type="PROSITE" id="PS51257">
    <property type="entry name" value="PROKAR_LIPOPROTEIN"/>
    <property type="match status" value="1"/>
</dbReference>
<dbReference type="Proteomes" id="UP000075320">
    <property type="component" value="Unassembled WGS sequence"/>
</dbReference>
<organism evidence="1 2">
    <name type="scientific">Bdellovibrio bacteriovorus</name>
    <dbReference type="NCBI Taxonomy" id="959"/>
    <lineage>
        <taxon>Bacteria</taxon>
        <taxon>Pseudomonadati</taxon>
        <taxon>Bdellovibrionota</taxon>
        <taxon>Bdellovibrionia</taxon>
        <taxon>Bdellovibrionales</taxon>
        <taxon>Pseudobdellovibrionaceae</taxon>
        <taxon>Bdellovibrio</taxon>
    </lineage>
</organism>
<keyword evidence="2" id="KW-1185">Reference proteome</keyword>
<dbReference type="OrthoDB" id="177272at2"/>
<sequence length="345" mass="38250">MNFVRPVLLSSAVFLTLLGCAKEVPKLEAEAIIKQEEVTEKPSDFVVYDPRVDILFVIDNSGSMDRAQKEVARNTRLFATEISRATLLDYHIGVVSTDMSARDDVGSYGKLAGFPNFVDKNTTEAVRKLSSRMLLGTDGSATEMMFAPVRAALSEPNQSTYNKDFYRPGAFLAIIFITDAAEQSGISGKDFLSFLLTKKINPEKVLAYGAIRKFKEADSCLKGVEPLDEKLEQFLASVTNGAPVNGQDQPNVVSLCDKKFGRKLADFAKDIVQRTANSIRLKKTPDVTTIRVFYGNQEIPNTYGTGWTYETKSNSIILGGDIPWDTTQSNPQLRIDFKVIEEKLK</sequence>
<dbReference type="Gene3D" id="3.40.50.410">
    <property type="entry name" value="von Willebrand factor, type A domain"/>
    <property type="match status" value="1"/>
</dbReference>
<dbReference type="RefSeq" id="WP_061836693.1">
    <property type="nucleotide sequence ID" value="NZ_LUKE01000006.1"/>
</dbReference>
<accession>A0A150WFM8</accession>
<comment type="caution">
    <text evidence="1">The sequence shown here is derived from an EMBL/GenBank/DDBJ whole genome shotgun (WGS) entry which is preliminary data.</text>
</comment>
<evidence type="ECO:0000313" key="1">
    <source>
        <dbReference type="EMBL" id="KYG61611.1"/>
    </source>
</evidence>
<protein>
    <recommendedName>
        <fullName evidence="3">VWFA domain-containing protein</fullName>
    </recommendedName>
</protein>
<proteinExistence type="predicted"/>
<dbReference type="EMBL" id="LUKE01000006">
    <property type="protein sequence ID" value="KYG61611.1"/>
    <property type="molecule type" value="Genomic_DNA"/>
</dbReference>
<dbReference type="InterPro" id="IPR036465">
    <property type="entry name" value="vWFA_dom_sf"/>
</dbReference>
<reference evidence="1 2" key="1">
    <citation type="submission" date="2016-03" db="EMBL/GenBank/DDBJ databases">
        <authorList>
            <person name="Ploux O."/>
        </authorList>
    </citation>
    <scope>NUCLEOTIDE SEQUENCE [LARGE SCALE GENOMIC DNA]</scope>
    <source>
        <strain evidence="1 2">R0</strain>
    </source>
</reference>
<dbReference type="SUPFAM" id="SSF53300">
    <property type="entry name" value="vWA-like"/>
    <property type="match status" value="1"/>
</dbReference>